<keyword evidence="2" id="KW-1185">Reference proteome</keyword>
<name>A0A2U1K7W0_9BACI</name>
<dbReference type="OrthoDB" id="2361368at2"/>
<evidence type="ECO:0000313" key="1">
    <source>
        <dbReference type="EMBL" id="PWA13314.1"/>
    </source>
</evidence>
<reference evidence="1 2" key="1">
    <citation type="submission" date="2018-04" db="EMBL/GenBank/DDBJ databases">
        <title>Camelliibacillus theae gen. nov., sp. nov., isolated from Pu'er tea.</title>
        <authorList>
            <person name="Niu L."/>
        </authorList>
    </citation>
    <scope>NUCLEOTIDE SEQUENCE [LARGE SCALE GENOMIC DNA]</scope>
    <source>
        <strain evidence="1 2">T8</strain>
    </source>
</reference>
<organism evidence="1 2">
    <name type="scientific">Pueribacillus theae</name>
    <dbReference type="NCBI Taxonomy" id="2171751"/>
    <lineage>
        <taxon>Bacteria</taxon>
        <taxon>Bacillati</taxon>
        <taxon>Bacillota</taxon>
        <taxon>Bacilli</taxon>
        <taxon>Bacillales</taxon>
        <taxon>Bacillaceae</taxon>
        <taxon>Pueribacillus</taxon>
    </lineage>
</organism>
<gene>
    <name evidence="1" type="ORF">DCC39_02200</name>
</gene>
<evidence type="ECO:0008006" key="3">
    <source>
        <dbReference type="Google" id="ProtNLM"/>
    </source>
</evidence>
<sequence>MAFGITKKELMLWKKKVSKGEMAFLTHFWFDERFPQANTVTKAGCVDIERLIAWGKKYDLKEQWIDRRSRYPHFDLLGERQILILTEEGQWDQISRFHLKG</sequence>
<accession>A0A2U1K7W0</accession>
<dbReference type="RefSeq" id="WP_116553275.1">
    <property type="nucleotide sequence ID" value="NZ_QCZG01000002.1"/>
</dbReference>
<proteinExistence type="predicted"/>
<dbReference type="AlphaFoldDB" id="A0A2U1K7W0"/>
<evidence type="ECO:0000313" key="2">
    <source>
        <dbReference type="Proteomes" id="UP000245998"/>
    </source>
</evidence>
<dbReference type="EMBL" id="QCZG01000002">
    <property type="protein sequence ID" value="PWA13314.1"/>
    <property type="molecule type" value="Genomic_DNA"/>
</dbReference>
<comment type="caution">
    <text evidence="1">The sequence shown here is derived from an EMBL/GenBank/DDBJ whole genome shotgun (WGS) entry which is preliminary data.</text>
</comment>
<dbReference type="Proteomes" id="UP000245998">
    <property type="component" value="Unassembled WGS sequence"/>
</dbReference>
<protein>
    <recommendedName>
        <fullName evidence="3">YneQ</fullName>
    </recommendedName>
</protein>